<dbReference type="Proteomes" id="UP000887565">
    <property type="component" value="Unplaced"/>
</dbReference>
<organism evidence="1 2">
    <name type="scientific">Romanomermis culicivorax</name>
    <name type="common">Nematode worm</name>
    <dbReference type="NCBI Taxonomy" id="13658"/>
    <lineage>
        <taxon>Eukaryota</taxon>
        <taxon>Metazoa</taxon>
        <taxon>Ecdysozoa</taxon>
        <taxon>Nematoda</taxon>
        <taxon>Enoplea</taxon>
        <taxon>Dorylaimia</taxon>
        <taxon>Mermithida</taxon>
        <taxon>Mermithoidea</taxon>
        <taxon>Mermithidae</taxon>
        <taxon>Romanomermis</taxon>
    </lineage>
</organism>
<dbReference type="WBParaSite" id="nRc.2.0.1.t07120-RA">
    <property type="protein sequence ID" value="nRc.2.0.1.t07120-RA"/>
    <property type="gene ID" value="nRc.2.0.1.g07120"/>
</dbReference>
<dbReference type="AlphaFoldDB" id="A0A915HZ03"/>
<accession>A0A915HZ03</accession>
<protein>
    <submittedName>
        <fullName evidence="2">Uncharacterized protein</fullName>
    </submittedName>
</protein>
<reference evidence="2" key="1">
    <citation type="submission" date="2022-11" db="UniProtKB">
        <authorList>
            <consortium name="WormBaseParasite"/>
        </authorList>
    </citation>
    <scope>IDENTIFICATION</scope>
</reference>
<evidence type="ECO:0000313" key="2">
    <source>
        <dbReference type="WBParaSite" id="nRc.2.0.1.t07120-RA"/>
    </source>
</evidence>
<evidence type="ECO:0000313" key="1">
    <source>
        <dbReference type="Proteomes" id="UP000887565"/>
    </source>
</evidence>
<sequence>MLAGDGDHALDKCDLWRKYCKDNPNLALAATDPQVAQICNSYQSMADAYCPGYETIQLRQYCNYYRYYCQGKKPFPNIDGQIGIVPTSWGVGGI</sequence>
<keyword evidence="1" id="KW-1185">Reference proteome</keyword>
<proteinExistence type="predicted"/>
<name>A0A915HZ03_ROMCU</name>